<reference evidence="1" key="1">
    <citation type="journal article" date="2022" name="Plant J.">
        <title>Strategies of tolerance reflected in two North American maple genomes.</title>
        <authorList>
            <person name="McEvoy S.L."/>
            <person name="Sezen U.U."/>
            <person name="Trouern-Trend A."/>
            <person name="McMahon S.M."/>
            <person name="Schaberg P.G."/>
            <person name="Yang J."/>
            <person name="Wegrzyn J.L."/>
            <person name="Swenson N.G."/>
        </authorList>
    </citation>
    <scope>NUCLEOTIDE SEQUENCE</scope>
    <source>
        <strain evidence="1">NS2018</strain>
    </source>
</reference>
<protein>
    <recommendedName>
        <fullName evidence="3">Nuclease HARBI1</fullName>
    </recommendedName>
</protein>
<reference evidence="1" key="2">
    <citation type="submission" date="2023-06" db="EMBL/GenBank/DDBJ databases">
        <authorList>
            <person name="Swenson N.G."/>
            <person name="Wegrzyn J.L."/>
            <person name="Mcevoy S.L."/>
        </authorList>
    </citation>
    <scope>NUCLEOTIDE SEQUENCE</scope>
    <source>
        <strain evidence="1">NS2018</strain>
        <tissue evidence="1">Leaf</tissue>
    </source>
</reference>
<dbReference type="AlphaFoldDB" id="A0AA39VG52"/>
<dbReference type="PANTHER" id="PTHR47150">
    <property type="entry name" value="OS12G0169200 PROTEIN"/>
    <property type="match status" value="1"/>
</dbReference>
<evidence type="ECO:0000313" key="2">
    <source>
        <dbReference type="Proteomes" id="UP001168877"/>
    </source>
</evidence>
<keyword evidence="2" id="KW-1185">Reference proteome</keyword>
<sequence length="389" mass="44220">MLFDDDSDDEFQLLAIAVIEEEEGKANEGQTSGRRGSISGHAVIERDKVAIGLSSLQKILAAFRMLAYRVLANSIDEYVRIGERTVIESLKKFVKAIIVVFGDKYLRSPNNDDIARLLEFNSRRGFPGMLGSIDCMHWKWKNCPVAWQGMYSGHIHEPTIILEAVASYDLWIWHAFFGLTGSFNDINVLERSTLFNDLAEGCAPLINYSINGHGYTIGYYLADGIYPSWSTFVKTIPSPKENKNKHFAASQESARKDVKRAFGVLQSCFAIVRGSAHFWDQETLSDIMKVCIIMHNMIVEDEREIGQLDFNYDMIEENQHVSVSHEHTPKLYEFIQTHHQIRDRQTHSQLQADLLSTYGKNMESKEKLLLQCHDIIALRARLAAGNRIG</sequence>
<accession>A0AA39VG52</accession>
<gene>
    <name evidence="1" type="ORF">LWI29_030125</name>
</gene>
<evidence type="ECO:0000313" key="1">
    <source>
        <dbReference type="EMBL" id="KAK0577243.1"/>
    </source>
</evidence>
<dbReference type="Proteomes" id="UP001168877">
    <property type="component" value="Unassembled WGS sequence"/>
</dbReference>
<dbReference type="EMBL" id="JAUESC010000386">
    <property type="protein sequence ID" value="KAK0577243.1"/>
    <property type="molecule type" value="Genomic_DNA"/>
</dbReference>
<proteinExistence type="predicted"/>
<dbReference type="InterPro" id="IPR006912">
    <property type="entry name" value="Harbinger_derived_prot"/>
</dbReference>
<evidence type="ECO:0008006" key="3">
    <source>
        <dbReference type="Google" id="ProtNLM"/>
    </source>
</evidence>
<name>A0AA39VG52_ACESA</name>
<dbReference type="Pfam" id="PF04827">
    <property type="entry name" value="Plant_tran"/>
    <property type="match status" value="1"/>
</dbReference>
<comment type="caution">
    <text evidence="1">The sequence shown here is derived from an EMBL/GenBank/DDBJ whole genome shotgun (WGS) entry which is preliminary data.</text>
</comment>
<dbReference type="PANTHER" id="PTHR47150:SF7">
    <property type="entry name" value="NUCLEASE"/>
    <property type="match status" value="1"/>
</dbReference>
<organism evidence="1 2">
    <name type="scientific">Acer saccharum</name>
    <name type="common">Sugar maple</name>
    <dbReference type="NCBI Taxonomy" id="4024"/>
    <lineage>
        <taxon>Eukaryota</taxon>
        <taxon>Viridiplantae</taxon>
        <taxon>Streptophyta</taxon>
        <taxon>Embryophyta</taxon>
        <taxon>Tracheophyta</taxon>
        <taxon>Spermatophyta</taxon>
        <taxon>Magnoliopsida</taxon>
        <taxon>eudicotyledons</taxon>
        <taxon>Gunneridae</taxon>
        <taxon>Pentapetalae</taxon>
        <taxon>rosids</taxon>
        <taxon>malvids</taxon>
        <taxon>Sapindales</taxon>
        <taxon>Sapindaceae</taxon>
        <taxon>Hippocastanoideae</taxon>
        <taxon>Acereae</taxon>
        <taxon>Acer</taxon>
    </lineage>
</organism>